<feature type="compositionally biased region" description="Low complexity" evidence="1">
    <location>
        <begin position="156"/>
        <end position="199"/>
    </location>
</feature>
<name>A0A383F783_9ZZZZ</name>
<dbReference type="CDD" id="cd00063">
    <property type="entry name" value="FN3"/>
    <property type="match status" value="1"/>
</dbReference>
<accession>A0A383F783</accession>
<dbReference type="AlphaFoldDB" id="A0A383F783"/>
<organism evidence="3">
    <name type="scientific">marine metagenome</name>
    <dbReference type="NCBI Taxonomy" id="408172"/>
    <lineage>
        <taxon>unclassified sequences</taxon>
        <taxon>metagenomes</taxon>
        <taxon>ecological metagenomes</taxon>
    </lineage>
</organism>
<evidence type="ECO:0000256" key="1">
    <source>
        <dbReference type="SAM" id="MobiDB-lite"/>
    </source>
</evidence>
<protein>
    <recommendedName>
        <fullName evidence="2">Fibronectin type-III domain-containing protein</fullName>
    </recommendedName>
</protein>
<gene>
    <name evidence="3" type="ORF">METZ01_LOCUS517394</name>
</gene>
<evidence type="ECO:0000313" key="3">
    <source>
        <dbReference type="EMBL" id="SVE64540.1"/>
    </source>
</evidence>
<feature type="region of interest" description="Disordered" evidence="1">
    <location>
        <begin position="155"/>
        <end position="203"/>
    </location>
</feature>
<dbReference type="InterPro" id="IPR003961">
    <property type="entry name" value="FN3_dom"/>
</dbReference>
<dbReference type="InterPro" id="IPR013783">
    <property type="entry name" value="Ig-like_fold"/>
</dbReference>
<sequence length="227" mass="24288">VTEMADDTTFQNVPLVYTDDYLTDTISRLKASTGADIVQCGGTTSTEVPPSTPRNLLVGGPLQVGETYSVYVSWTEPVDSGTSPIIDYSVVGWIEGSDNYDFMIEEVTEGPETQATLNGLEPGSRYEVRVFAWNKADDPSDYAFYCCVGTPAFSQATTTRPPSTTTSTSATDTANPTTTRPPQTTLAPTTTATPSTPDTPVAPPKIETVAIQIGDRQLDVSWELPIG</sequence>
<reference evidence="3" key="1">
    <citation type="submission" date="2018-05" db="EMBL/GenBank/DDBJ databases">
        <authorList>
            <person name="Lanie J.A."/>
            <person name="Ng W.-L."/>
            <person name="Kazmierczak K.M."/>
            <person name="Andrzejewski T.M."/>
            <person name="Davidsen T.M."/>
            <person name="Wayne K.J."/>
            <person name="Tettelin H."/>
            <person name="Glass J.I."/>
            <person name="Rusch D."/>
            <person name="Podicherti R."/>
            <person name="Tsui H.-C.T."/>
            <person name="Winkler M.E."/>
        </authorList>
    </citation>
    <scope>NUCLEOTIDE SEQUENCE</scope>
</reference>
<dbReference type="SMART" id="SM00060">
    <property type="entry name" value="FN3"/>
    <property type="match status" value="1"/>
</dbReference>
<dbReference type="PROSITE" id="PS50853">
    <property type="entry name" value="FN3"/>
    <property type="match status" value="1"/>
</dbReference>
<dbReference type="EMBL" id="UINC01231829">
    <property type="protein sequence ID" value="SVE64540.1"/>
    <property type="molecule type" value="Genomic_DNA"/>
</dbReference>
<feature type="non-terminal residue" evidence="3">
    <location>
        <position position="1"/>
    </location>
</feature>
<feature type="domain" description="Fibronectin type-III" evidence="2">
    <location>
        <begin position="49"/>
        <end position="162"/>
    </location>
</feature>
<feature type="non-terminal residue" evidence="3">
    <location>
        <position position="227"/>
    </location>
</feature>
<dbReference type="Gene3D" id="2.60.40.10">
    <property type="entry name" value="Immunoglobulins"/>
    <property type="match status" value="1"/>
</dbReference>
<evidence type="ECO:0000259" key="2">
    <source>
        <dbReference type="PROSITE" id="PS50853"/>
    </source>
</evidence>
<dbReference type="SUPFAM" id="SSF49265">
    <property type="entry name" value="Fibronectin type III"/>
    <property type="match status" value="1"/>
</dbReference>
<proteinExistence type="predicted"/>
<dbReference type="Pfam" id="PF00041">
    <property type="entry name" value="fn3"/>
    <property type="match status" value="1"/>
</dbReference>
<dbReference type="InterPro" id="IPR036116">
    <property type="entry name" value="FN3_sf"/>
</dbReference>